<sequence>MKTTDEEQKFQLKKEYDFSKGIRGRFYQPRKIQKTLRLDDDIILYFQRLAVIRKVGYQTLINETLRKITNHSLENL</sequence>
<reference evidence="2" key="1">
    <citation type="submission" date="2017-09" db="EMBL/GenBank/DDBJ databases">
        <title>Depth-based differentiation of microbial function through sediment-hosted aquifers and enrichment of novel symbionts in the deep terrestrial subsurface.</title>
        <authorList>
            <person name="Probst A.J."/>
            <person name="Ladd B."/>
            <person name="Jarett J.K."/>
            <person name="Geller-Mcgrath D.E."/>
            <person name="Sieber C.M.K."/>
            <person name="Emerson J.B."/>
            <person name="Anantharaman K."/>
            <person name="Thomas B.C."/>
            <person name="Malmstrom R."/>
            <person name="Stieglmeier M."/>
            <person name="Klingl A."/>
            <person name="Woyke T."/>
            <person name="Ryan C.M."/>
            <person name="Banfield J.F."/>
        </authorList>
    </citation>
    <scope>NUCLEOTIDE SEQUENCE [LARGE SCALE GENOMIC DNA]</scope>
</reference>
<name>A0A2M7TD70_UNCKA</name>
<dbReference type="Proteomes" id="UP000230970">
    <property type="component" value="Unassembled WGS sequence"/>
</dbReference>
<evidence type="ECO:0000313" key="1">
    <source>
        <dbReference type="EMBL" id="PIZ43380.1"/>
    </source>
</evidence>
<dbReference type="Pfam" id="PF14384">
    <property type="entry name" value="BrnA_antitoxin"/>
    <property type="match status" value="1"/>
</dbReference>
<dbReference type="EMBL" id="PFNJ01000026">
    <property type="protein sequence ID" value="PIZ43380.1"/>
    <property type="molecule type" value="Genomic_DNA"/>
</dbReference>
<proteinExistence type="predicted"/>
<evidence type="ECO:0000313" key="2">
    <source>
        <dbReference type="Proteomes" id="UP000230970"/>
    </source>
</evidence>
<protein>
    <recommendedName>
        <fullName evidence="3">Antitoxin</fullName>
    </recommendedName>
</protein>
<comment type="caution">
    <text evidence="1">The sequence shown here is derived from an EMBL/GenBank/DDBJ whole genome shotgun (WGS) entry which is preliminary data.</text>
</comment>
<organism evidence="1 2">
    <name type="scientific">candidate division WWE3 bacterium CG_4_10_14_0_2_um_filter_42_8</name>
    <dbReference type="NCBI Taxonomy" id="1975074"/>
    <lineage>
        <taxon>Bacteria</taxon>
        <taxon>Katanobacteria</taxon>
    </lineage>
</organism>
<dbReference type="InterPro" id="IPR025528">
    <property type="entry name" value="BrnA_antitoxin"/>
</dbReference>
<gene>
    <name evidence="1" type="ORF">COY34_00975</name>
</gene>
<evidence type="ECO:0008006" key="3">
    <source>
        <dbReference type="Google" id="ProtNLM"/>
    </source>
</evidence>
<dbReference type="AlphaFoldDB" id="A0A2M7TD70"/>
<accession>A0A2M7TD70</accession>